<protein>
    <submittedName>
        <fullName evidence="2">Response regulator receiver domain-containing protein</fullName>
    </submittedName>
</protein>
<evidence type="ECO:0000313" key="3">
    <source>
        <dbReference type="Proteomes" id="UP000006251"/>
    </source>
</evidence>
<dbReference type="EMBL" id="BAEQ01000050">
    <property type="protein sequence ID" value="GAC29862.1"/>
    <property type="molecule type" value="Genomic_DNA"/>
</dbReference>
<organism evidence="2 3">
    <name type="scientific">Brumicola pallidula DSM 14239 = ACAM 615</name>
    <dbReference type="NCBI Taxonomy" id="1121922"/>
    <lineage>
        <taxon>Bacteria</taxon>
        <taxon>Pseudomonadati</taxon>
        <taxon>Pseudomonadota</taxon>
        <taxon>Gammaproteobacteria</taxon>
        <taxon>Alteromonadales</taxon>
        <taxon>Alteromonadaceae</taxon>
        <taxon>Brumicola</taxon>
    </lineage>
</organism>
<dbReference type="AlphaFoldDB" id="K6ZHP5"/>
<reference evidence="3" key="1">
    <citation type="journal article" date="2014" name="Environ. Microbiol.">
        <title>Comparative genomics of the marine bacterial genus Glaciecola reveals the high degree of genomic diversity and genomic characteristic for cold adaptation.</title>
        <authorList>
            <person name="Qin Q.L."/>
            <person name="Xie B.B."/>
            <person name="Yu Y."/>
            <person name="Shu Y.L."/>
            <person name="Rong J.C."/>
            <person name="Zhang Y.J."/>
            <person name="Zhao D.L."/>
            <person name="Chen X.L."/>
            <person name="Zhang X.Y."/>
            <person name="Chen B."/>
            <person name="Zhou B.C."/>
            <person name="Zhang Y.Z."/>
        </authorList>
    </citation>
    <scope>NUCLEOTIDE SEQUENCE [LARGE SCALE GENOMIC DNA]</scope>
    <source>
        <strain evidence="3">ACAM 615</strain>
    </source>
</reference>
<evidence type="ECO:0000259" key="1">
    <source>
        <dbReference type="Pfam" id="PF03559"/>
    </source>
</evidence>
<dbReference type="Pfam" id="PF03559">
    <property type="entry name" value="Hexose_dehydrat"/>
    <property type="match status" value="1"/>
</dbReference>
<accession>K6ZHP5</accession>
<sequence>MLKDDFQTVLASYRKFLGNIGDKLSPLRLESHVESLKDWSQTGDLSAVRMWFEEQQSKCTMTITDIRLEDCNGWTIDPDTGWFKHSSGEFFYVQGIRVGVSSSREVENGWDQPIITQAGYNGGLLGIIRKNIDDVPHYLIQAKAEPGNPDKVQISPCLQATFSNLKQAHGGRKPKLSEFFESPAANGANILFDQWMSEDGGRLHLKRNKGMLAQIADVKELDLDESFRWISLFQIKQLISENSWINPHVRGIISHL</sequence>
<gene>
    <name evidence="2" type="ORF">GPAL_3011</name>
</gene>
<evidence type="ECO:0000313" key="2">
    <source>
        <dbReference type="EMBL" id="GAC29862.1"/>
    </source>
</evidence>
<name>K6ZHP5_9ALTE</name>
<dbReference type="Proteomes" id="UP000006251">
    <property type="component" value="Unassembled WGS sequence"/>
</dbReference>
<dbReference type="InterPro" id="IPR005212">
    <property type="entry name" value="EvaA-like"/>
</dbReference>
<keyword evidence="3" id="KW-1185">Reference proteome</keyword>
<dbReference type="InterPro" id="IPR038153">
    <property type="entry name" value="EvaA-like_sf"/>
</dbReference>
<feature type="domain" description="dTDP-4-dehydro-6-deoxy-alpha-D-glucopyranose 2,3-dehydratase" evidence="1">
    <location>
        <begin position="47"/>
        <end position="256"/>
    </location>
</feature>
<dbReference type="GO" id="GO:0016829">
    <property type="term" value="F:lyase activity"/>
    <property type="evidence" value="ECO:0007669"/>
    <property type="project" value="InterPro"/>
</dbReference>
<proteinExistence type="predicted"/>
<dbReference type="RefSeq" id="WP_006013342.1">
    <property type="nucleotide sequence ID" value="NZ_BAEQ01000050.1"/>
</dbReference>
<dbReference type="STRING" id="1121922.GCA_000428905_00486"/>
<comment type="caution">
    <text evidence="2">The sequence shown here is derived from an EMBL/GenBank/DDBJ whole genome shotgun (WGS) entry which is preliminary data.</text>
</comment>
<dbReference type="Gene3D" id="3.90.79.40">
    <property type="entry name" value="EvaA sugar 2,3-dehydratase subunit"/>
    <property type="match status" value="1"/>
</dbReference>
<dbReference type="OrthoDB" id="9814961at2"/>